<dbReference type="InterPro" id="IPR051628">
    <property type="entry name" value="LUBAC_E3_Ligases"/>
</dbReference>
<keyword evidence="7" id="KW-1185">Reference proteome</keyword>
<evidence type="ECO:0000256" key="5">
    <source>
        <dbReference type="ARBA" id="ARBA00022833"/>
    </source>
</evidence>
<sequence length="222" mass="24865">MFAKMPEGNRPPKCCGSIPLSQEARKLLMEAFFTETGRLRADAPELQSKLELTTEPVHCAKFREWAEDLGQTNHEDKAIVCNDPSCGVETCLLCGNVANMAHVDGECAKDPQRLEMERLREQGLAQKRPHCNRWTLRIDGCNHMVGCGKSFCFVRGKPWHLCFSNGRHMTASGHYPAIGHNQNEVDALESLPKQQPKAGTNRYVDPTKYRTTMRGTAEPPKA</sequence>
<keyword evidence="2" id="KW-0479">Metal-binding</keyword>
<dbReference type="AlphaFoldDB" id="A0A6A6RKQ0"/>
<comment type="pathway">
    <text evidence="1">Protein modification; protein ubiquitination.</text>
</comment>
<dbReference type="GO" id="GO:0071797">
    <property type="term" value="C:LUBAC complex"/>
    <property type="evidence" value="ECO:0007669"/>
    <property type="project" value="TreeGrafter"/>
</dbReference>
<name>A0A6A6RKQ0_9PLEO</name>
<dbReference type="Gene3D" id="1.20.120.1750">
    <property type="match status" value="1"/>
</dbReference>
<reference evidence="6" key="1">
    <citation type="journal article" date="2020" name="Stud. Mycol.">
        <title>101 Dothideomycetes genomes: a test case for predicting lifestyles and emergence of pathogens.</title>
        <authorList>
            <person name="Haridas S."/>
            <person name="Albert R."/>
            <person name="Binder M."/>
            <person name="Bloem J."/>
            <person name="Labutti K."/>
            <person name="Salamov A."/>
            <person name="Andreopoulos B."/>
            <person name="Baker S."/>
            <person name="Barry K."/>
            <person name="Bills G."/>
            <person name="Bluhm B."/>
            <person name="Cannon C."/>
            <person name="Castanera R."/>
            <person name="Culley D."/>
            <person name="Daum C."/>
            <person name="Ezra D."/>
            <person name="Gonzalez J."/>
            <person name="Henrissat B."/>
            <person name="Kuo A."/>
            <person name="Liang C."/>
            <person name="Lipzen A."/>
            <person name="Lutzoni F."/>
            <person name="Magnuson J."/>
            <person name="Mondo S."/>
            <person name="Nolan M."/>
            <person name="Ohm R."/>
            <person name="Pangilinan J."/>
            <person name="Park H.-J."/>
            <person name="Ramirez L."/>
            <person name="Alfaro M."/>
            <person name="Sun H."/>
            <person name="Tritt A."/>
            <person name="Yoshinaga Y."/>
            <person name="Zwiers L.-H."/>
            <person name="Turgeon B."/>
            <person name="Goodwin S."/>
            <person name="Spatafora J."/>
            <person name="Crous P."/>
            <person name="Grigoriev I."/>
        </authorList>
    </citation>
    <scope>NUCLEOTIDE SEQUENCE</scope>
    <source>
        <strain evidence="6">CBS 473.64</strain>
    </source>
</reference>
<evidence type="ECO:0000313" key="6">
    <source>
        <dbReference type="EMBL" id="KAF2636149.1"/>
    </source>
</evidence>
<evidence type="ECO:0000256" key="4">
    <source>
        <dbReference type="ARBA" id="ARBA00022786"/>
    </source>
</evidence>
<dbReference type="Proteomes" id="UP000799753">
    <property type="component" value="Unassembled WGS sequence"/>
</dbReference>
<protein>
    <recommendedName>
        <fullName evidence="8">IBR domain-containing protein</fullName>
    </recommendedName>
</protein>
<dbReference type="CDD" id="cd20336">
    <property type="entry name" value="Rcat_RBR"/>
    <property type="match status" value="1"/>
</dbReference>
<dbReference type="EMBL" id="MU006800">
    <property type="protein sequence ID" value="KAF2636149.1"/>
    <property type="molecule type" value="Genomic_DNA"/>
</dbReference>
<evidence type="ECO:0000313" key="7">
    <source>
        <dbReference type="Proteomes" id="UP000799753"/>
    </source>
</evidence>
<evidence type="ECO:0000256" key="1">
    <source>
        <dbReference type="ARBA" id="ARBA00004906"/>
    </source>
</evidence>
<dbReference type="SUPFAM" id="SSF57850">
    <property type="entry name" value="RING/U-box"/>
    <property type="match status" value="1"/>
</dbReference>
<dbReference type="PANTHER" id="PTHR22770">
    <property type="entry name" value="UBIQUITIN CONJUGATING ENZYME 7 INTERACTING PROTEIN-RELATED"/>
    <property type="match status" value="1"/>
</dbReference>
<proteinExistence type="predicted"/>
<keyword evidence="5" id="KW-0862">Zinc</keyword>
<evidence type="ECO:0008006" key="8">
    <source>
        <dbReference type="Google" id="ProtNLM"/>
    </source>
</evidence>
<gene>
    <name evidence="6" type="ORF">P280DRAFT_510669</name>
</gene>
<dbReference type="PANTHER" id="PTHR22770:SF13">
    <property type="entry name" value="RING-TYPE DOMAIN-CONTAINING PROTEIN"/>
    <property type="match status" value="1"/>
</dbReference>
<keyword evidence="4" id="KW-0833">Ubl conjugation pathway</keyword>
<accession>A0A6A6RKQ0</accession>
<dbReference type="GO" id="GO:0043130">
    <property type="term" value="F:ubiquitin binding"/>
    <property type="evidence" value="ECO:0007669"/>
    <property type="project" value="TreeGrafter"/>
</dbReference>
<organism evidence="6 7">
    <name type="scientific">Massarina eburnea CBS 473.64</name>
    <dbReference type="NCBI Taxonomy" id="1395130"/>
    <lineage>
        <taxon>Eukaryota</taxon>
        <taxon>Fungi</taxon>
        <taxon>Dikarya</taxon>
        <taxon>Ascomycota</taxon>
        <taxon>Pezizomycotina</taxon>
        <taxon>Dothideomycetes</taxon>
        <taxon>Pleosporomycetidae</taxon>
        <taxon>Pleosporales</taxon>
        <taxon>Massarineae</taxon>
        <taxon>Massarinaceae</taxon>
        <taxon>Massarina</taxon>
    </lineage>
</organism>
<dbReference type="GO" id="GO:0097039">
    <property type="term" value="P:protein linear polyubiquitination"/>
    <property type="evidence" value="ECO:0007669"/>
    <property type="project" value="TreeGrafter"/>
</dbReference>
<evidence type="ECO:0000256" key="2">
    <source>
        <dbReference type="ARBA" id="ARBA00022723"/>
    </source>
</evidence>
<keyword evidence="3" id="KW-0863">Zinc-finger</keyword>
<dbReference type="GO" id="GO:0004842">
    <property type="term" value="F:ubiquitin-protein transferase activity"/>
    <property type="evidence" value="ECO:0007669"/>
    <property type="project" value="TreeGrafter"/>
</dbReference>
<evidence type="ECO:0000256" key="3">
    <source>
        <dbReference type="ARBA" id="ARBA00022771"/>
    </source>
</evidence>
<dbReference type="GO" id="GO:0008270">
    <property type="term" value="F:zinc ion binding"/>
    <property type="evidence" value="ECO:0007669"/>
    <property type="project" value="UniProtKB-KW"/>
</dbReference>
<dbReference type="GO" id="GO:0043161">
    <property type="term" value="P:proteasome-mediated ubiquitin-dependent protein catabolic process"/>
    <property type="evidence" value="ECO:0007669"/>
    <property type="project" value="TreeGrafter"/>
</dbReference>